<proteinExistence type="predicted"/>
<evidence type="ECO:0000313" key="2">
    <source>
        <dbReference type="Proteomes" id="UP000664859"/>
    </source>
</evidence>
<dbReference type="EMBL" id="JAFCMP010000051">
    <property type="protein sequence ID" value="KAG5189395.1"/>
    <property type="molecule type" value="Genomic_DNA"/>
</dbReference>
<keyword evidence="2" id="KW-1185">Reference proteome</keyword>
<comment type="caution">
    <text evidence="1">The sequence shown here is derived from an EMBL/GenBank/DDBJ whole genome shotgun (WGS) entry which is preliminary data.</text>
</comment>
<accession>A0A835ZDK8</accession>
<protein>
    <submittedName>
        <fullName evidence="1">Uncharacterized protein</fullName>
    </submittedName>
</protein>
<sequence>MERFASNRPAGIEKFRTIINGYLNELLSYIRGTGGDDRVLHGRYDAEGIARRGLTGDVLMDAEGSARWRVSTLTLALTLLVYNAEIVALAEMLGAAPMTDRSGEMVLAALATCQCGGIPLNKLSPYAFEGSDGVPLTLHGCIDAGNIAAVEGSDGVPLTLHGYIGAGDIAAVEVGGIVFINKTEWETFVLKAHSTHMTIFTSNFICDAPPLRAPAWHQVGGIVFNNKKEWETFVCGPVIAQLAVAQELSGKSEFCLSAQVRRTSIVNFNSEL</sequence>
<evidence type="ECO:0000313" key="1">
    <source>
        <dbReference type="EMBL" id="KAG5189395.1"/>
    </source>
</evidence>
<gene>
    <name evidence="1" type="ORF">JKP88DRAFT_252899</name>
</gene>
<reference evidence="1" key="1">
    <citation type="submission" date="2021-02" db="EMBL/GenBank/DDBJ databases">
        <title>First Annotated Genome of the Yellow-green Alga Tribonema minus.</title>
        <authorList>
            <person name="Mahan K.M."/>
        </authorList>
    </citation>
    <scope>NUCLEOTIDE SEQUENCE</scope>
    <source>
        <strain evidence="1">UTEX B ZZ1240</strain>
    </source>
</reference>
<organism evidence="1 2">
    <name type="scientific">Tribonema minus</name>
    <dbReference type="NCBI Taxonomy" id="303371"/>
    <lineage>
        <taxon>Eukaryota</taxon>
        <taxon>Sar</taxon>
        <taxon>Stramenopiles</taxon>
        <taxon>Ochrophyta</taxon>
        <taxon>PX clade</taxon>
        <taxon>Xanthophyceae</taxon>
        <taxon>Tribonematales</taxon>
        <taxon>Tribonemataceae</taxon>
        <taxon>Tribonema</taxon>
    </lineage>
</organism>
<dbReference type="Proteomes" id="UP000664859">
    <property type="component" value="Unassembled WGS sequence"/>
</dbReference>
<name>A0A835ZDK8_9STRA</name>
<dbReference type="AlphaFoldDB" id="A0A835ZDK8"/>